<organism evidence="2">
    <name type="scientific">viral metagenome</name>
    <dbReference type="NCBI Taxonomy" id="1070528"/>
    <lineage>
        <taxon>unclassified sequences</taxon>
        <taxon>metagenomes</taxon>
        <taxon>organismal metagenomes</taxon>
    </lineage>
</organism>
<dbReference type="Pfam" id="PF00176">
    <property type="entry name" value="SNF2-rel_dom"/>
    <property type="match status" value="1"/>
</dbReference>
<dbReference type="SUPFAM" id="SSF52540">
    <property type="entry name" value="P-loop containing nucleoside triphosphate hydrolases"/>
    <property type="match status" value="2"/>
</dbReference>
<feature type="domain" description="Helicase C-terminal" evidence="1">
    <location>
        <begin position="777"/>
        <end position="886"/>
    </location>
</feature>
<dbReference type="InterPro" id="IPR001650">
    <property type="entry name" value="Helicase_C-like"/>
</dbReference>
<dbReference type="GO" id="GO:0005524">
    <property type="term" value="F:ATP binding"/>
    <property type="evidence" value="ECO:0007669"/>
    <property type="project" value="InterPro"/>
</dbReference>
<dbReference type="Gene3D" id="3.40.50.300">
    <property type="entry name" value="P-loop containing nucleotide triphosphate hydrolases"/>
    <property type="match status" value="2"/>
</dbReference>
<dbReference type="EMBL" id="MN739993">
    <property type="protein sequence ID" value="QHT81924.1"/>
    <property type="molecule type" value="Genomic_DNA"/>
</dbReference>
<evidence type="ECO:0000259" key="1">
    <source>
        <dbReference type="SMART" id="SM00490"/>
    </source>
</evidence>
<dbReference type="AlphaFoldDB" id="A0A6C0HNE8"/>
<reference evidence="2" key="1">
    <citation type="journal article" date="2020" name="Nature">
        <title>Giant virus diversity and host interactions through global metagenomics.</title>
        <authorList>
            <person name="Schulz F."/>
            <person name="Roux S."/>
            <person name="Paez-Espino D."/>
            <person name="Jungbluth S."/>
            <person name="Walsh D.A."/>
            <person name="Denef V.J."/>
            <person name="McMahon K.D."/>
            <person name="Konstantinidis K.T."/>
            <person name="Eloe-Fadrosh E.A."/>
            <person name="Kyrpides N.C."/>
            <person name="Woyke T."/>
        </authorList>
    </citation>
    <scope>NUCLEOTIDE SEQUENCE</scope>
    <source>
        <strain evidence="2">GVMAG-M-3300023184-160</strain>
    </source>
</reference>
<dbReference type="Pfam" id="PF00271">
    <property type="entry name" value="Helicase_C"/>
    <property type="match status" value="1"/>
</dbReference>
<dbReference type="CDD" id="cd18785">
    <property type="entry name" value="SF2_C"/>
    <property type="match status" value="1"/>
</dbReference>
<dbReference type="InterPro" id="IPR027417">
    <property type="entry name" value="P-loop_NTPase"/>
</dbReference>
<dbReference type="InterPro" id="IPR000330">
    <property type="entry name" value="SNF2_N"/>
</dbReference>
<proteinExistence type="predicted"/>
<dbReference type="SMART" id="SM00490">
    <property type="entry name" value="HELICc"/>
    <property type="match status" value="1"/>
</dbReference>
<accession>A0A6C0HNE8</accession>
<sequence length="1058" mass="122850">MPPSNYFKVKPVENIPFQYPKLKIRIERDKKALYQKFKRPTPIRIGIPVKTGRQIVLEKAAFEPSLKETGKKREPRKTKRMEPIVFDTDDELVKKYKHYLDVPHLEIKPHYFNNRYGFFKDIQEEIGGIHLSEEAASCASKNKNKPFEKMLHQEIVNHYLNTYTPYRGLLIYHGLGSGKTCTSISLLEGMVQNKKIFIMTPASLQANYRTQMKYCGNQLFRLKHAWKFEPVDATKRSSIYTLFQIDPEDVVGHPFTTYLNKVKGVWMVQEKGASNYETLSLTEKDQINQQIDLMIDLKYHFINYNGLTQEKWKRVYKPSDKHNPFDNSTIVIDEAHNFVSRIKNKLSNKKASLSKELYHYIMDAENVRVVTLTGTPFINYPSELGVLFNLIGGYTKAVDFTLDPKVPHLNKAYFENLLKKENSIDLLEYKESTKQLRLLKNPYGFIKDDQGKLVYEEPGQAYFQDFKDRIETLLKKQTDIKVKKTTLVKFKRFPDVEEEFNSYFVSATNEMKSKQFFQSRIVGMVSYLGDKRELMPDMVETADGEPIHIQECKMSMHQLKYYANIRRDEREQDLKAKKKGNVDADEPDLGTSSSYRFFSRSACNFVFPEGLPRPLPGVKTVPRDAEHPLEGVVLKEVTEEFGDAVSDVDMLDNVDGLYDETDVLERKQNGKMKILDDYKERMDKTLAYLKDHASECFESNLPKYVSTSTDLPDVLSVYSSKFKRILANLMDKTNHGCHLLYSTFRTLEGIGLFRLAMLYHGFKELRIKRDKGNYSLDIISMYSPSEYVENHYFSLYTGTETAEQKEIIRNIYNNEFKKIPHHLQTQLSELFPQKTNLHGEIIKVLMITSSGAEGIDLKNTRFVHIMEPYWHHVRINQVIGRARRICSHSDLPKQLQTVQVFLYLTVIGGEVDLDQFYDIKTADNSLTTDESLYDIMERKARLSTKFLDALKEVSIDCALNHTNKDKCYRYPMPTSKNIKSRDVHLVNDPDYKDTAVRETNAAVETKVKIKLYAKKYGNKMYALDQSKTPVVVYDYNVYKTSKVLVRLGTVQEDKVVLD</sequence>
<protein>
    <recommendedName>
        <fullName evidence="1">Helicase C-terminal domain-containing protein</fullName>
    </recommendedName>
</protein>
<name>A0A6C0HNE8_9ZZZZ</name>
<evidence type="ECO:0000313" key="2">
    <source>
        <dbReference type="EMBL" id="QHT81924.1"/>
    </source>
</evidence>